<evidence type="ECO:0000313" key="4">
    <source>
        <dbReference type="Proteomes" id="UP000460549"/>
    </source>
</evidence>
<dbReference type="PANTHER" id="PTHR43489:SF7">
    <property type="entry name" value="3-DEHYDRO-D-GULOSIDE 4-EPIMERASE-RELATED"/>
    <property type="match status" value="1"/>
</dbReference>
<comment type="caution">
    <text evidence="3">The sequence shown here is derived from an EMBL/GenBank/DDBJ whole genome shotgun (WGS) entry which is preliminary data.</text>
</comment>
<protein>
    <submittedName>
        <fullName evidence="3">Sugar phosphate isomerase/epimerase</fullName>
    </submittedName>
</protein>
<proteinExistence type="predicted"/>
<dbReference type="Gene3D" id="3.20.20.150">
    <property type="entry name" value="Divalent-metal-dependent TIM barrel enzymes"/>
    <property type="match status" value="1"/>
</dbReference>
<sequence>MKLGVAIASDNALASAFVVMRGLEKSIKKAHEFGYDGVELALKDPHEITSQELGRILKENSMSVSAISSGQVFAARGLMFTDENKENRELLYKDFCGFIDLASDFGQLVNIGRVRGFIKGRDKALCENLFIDMASKLSDYAAGRGVKLILEPVNRYEIDYINNTDECVELVKKVNKPNFTMMPDVFHMNIEDAHIGEALIRNREYVEYVHLADSNRHAPGDGHLDFDDIFSALGKIGYNGWTTVECLPYPEPEEAARRAVTFLRGRYI</sequence>
<dbReference type="InterPro" id="IPR036237">
    <property type="entry name" value="Xyl_isomerase-like_sf"/>
</dbReference>
<dbReference type="GO" id="GO:0016853">
    <property type="term" value="F:isomerase activity"/>
    <property type="evidence" value="ECO:0007669"/>
    <property type="project" value="UniProtKB-KW"/>
</dbReference>
<organism evidence="3 4">
    <name type="scientific">Bullifex porci</name>
    <dbReference type="NCBI Taxonomy" id="2606638"/>
    <lineage>
        <taxon>Bacteria</taxon>
        <taxon>Pseudomonadati</taxon>
        <taxon>Spirochaetota</taxon>
        <taxon>Spirochaetia</taxon>
        <taxon>Spirochaetales</taxon>
        <taxon>Spirochaetaceae</taxon>
        <taxon>Bullifex</taxon>
    </lineage>
</organism>
<evidence type="ECO:0000259" key="2">
    <source>
        <dbReference type="Pfam" id="PF01261"/>
    </source>
</evidence>
<gene>
    <name evidence="3" type="ORF">FYJ80_00375</name>
</gene>
<name>A0A7X2TPZ5_9SPIO</name>
<evidence type="ECO:0000256" key="1">
    <source>
        <dbReference type="ARBA" id="ARBA00023235"/>
    </source>
</evidence>
<dbReference type="SUPFAM" id="SSF51658">
    <property type="entry name" value="Xylose isomerase-like"/>
    <property type="match status" value="1"/>
</dbReference>
<keyword evidence="4" id="KW-1185">Reference proteome</keyword>
<dbReference type="Proteomes" id="UP000460549">
    <property type="component" value="Unassembled WGS sequence"/>
</dbReference>
<feature type="domain" description="Xylose isomerase-like TIM barrel" evidence="2">
    <location>
        <begin position="28"/>
        <end position="264"/>
    </location>
</feature>
<accession>A0A7X2TPZ5</accession>
<dbReference type="PANTHER" id="PTHR43489">
    <property type="entry name" value="ISOMERASE"/>
    <property type="match status" value="1"/>
</dbReference>
<reference evidence="3 4" key="1">
    <citation type="submission" date="2019-08" db="EMBL/GenBank/DDBJ databases">
        <title>In-depth cultivation of the pig gut microbiome towards novel bacterial diversity and tailored functional studies.</title>
        <authorList>
            <person name="Wylensek D."/>
            <person name="Hitch T.C.A."/>
            <person name="Clavel T."/>
        </authorList>
    </citation>
    <scope>NUCLEOTIDE SEQUENCE [LARGE SCALE GENOMIC DNA]</scope>
    <source>
        <strain evidence="3 4">NM-380-WT-3C1</strain>
    </source>
</reference>
<dbReference type="InterPro" id="IPR050417">
    <property type="entry name" value="Sugar_Epim/Isomerase"/>
</dbReference>
<dbReference type="InterPro" id="IPR013022">
    <property type="entry name" value="Xyl_isomerase-like_TIM-brl"/>
</dbReference>
<dbReference type="EMBL" id="VUNN01000001">
    <property type="protein sequence ID" value="MSU05242.1"/>
    <property type="molecule type" value="Genomic_DNA"/>
</dbReference>
<keyword evidence="1 3" id="KW-0413">Isomerase</keyword>
<dbReference type="Pfam" id="PF01261">
    <property type="entry name" value="AP_endonuc_2"/>
    <property type="match status" value="1"/>
</dbReference>
<dbReference type="AlphaFoldDB" id="A0A7X2TPZ5"/>
<dbReference type="RefSeq" id="WP_154424145.1">
    <property type="nucleotide sequence ID" value="NZ_VUNN01000001.1"/>
</dbReference>
<evidence type="ECO:0000313" key="3">
    <source>
        <dbReference type="EMBL" id="MSU05242.1"/>
    </source>
</evidence>